<name>A0AAV8X208_9CUCU</name>
<gene>
    <name evidence="4" type="ORF">NQ318_023098</name>
</gene>
<dbReference type="InterPro" id="IPR036322">
    <property type="entry name" value="WD40_repeat_dom_sf"/>
</dbReference>
<dbReference type="SMART" id="SM00320">
    <property type="entry name" value="WD40"/>
    <property type="match status" value="3"/>
</dbReference>
<organism evidence="4 5">
    <name type="scientific">Aromia moschata</name>
    <dbReference type="NCBI Taxonomy" id="1265417"/>
    <lineage>
        <taxon>Eukaryota</taxon>
        <taxon>Metazoa</taxon>
        <taxon>Ecdysozoa</taxon>
        <taxon>Arthropoda</taxon>
        <taxon>Hexapoda</taxon>
        <taxon>Insecta</taxon>
        <taxon>Pterygota</taxon>
        <taxon>Neoptera</taxon>
        <taxon>Endopterygota</taxon>
        <taxon>Coleoptera</taxon>
        <taxon>Polyphaga</taxon>
        <taxon>Cucujiformia</taxon>
        <taxon>Chrysomeloidea</taxon>
        <taxon>Cerambycidae</taxon>
        <taxon>Cerambycinae</taxon>
        <taxon>Callichromatini</taxon>
        <taxon>Aromia</taxon>
    </lineage>
</organism>
<dbReference type="PANTHER" id="PTHR44324">
    <property type="entry name" value="WD40 REPEAT DOMAIN 95"/>
    <property type="match status" value="1"/>
</dbReference>
<proteinExistence type="predicted"/>
<dbReference type="AlphaFoldDB" id="A0AAV8X208"/>
<evidence type="ECO:0000256" key="2">
    <source>
        <dbReference type="ARBA" id="ARBA00022574"/>
    </source>
</evidence>
<dbReference type="Gene3D" id="2.130.10.10">
    <property type="entry name" value="YVTN repeat-like/Quinoprotein amine dehydrogenase"/>
    <property type="match status" value="2"/>
</dbReference>
<dbReference type="PANTHER" id="PTHR44324:SF6">
    <property type="entry name" value="EF-HAND CALCIUM BINDING DOMAIN 8"/>
    <property type="match status" value="1"/>
</dbReference>
<evidence type="ECO:0000256" key="3">
    <source>
        <dbReference type="ARBA" id="ARBA00022737"/>
    </source>
</evidence>
<dbReference type="EMBL" id="JAPWTK010001422">
    <property type="protein sequence ID" value="KAJ8932565.1"/>
    <property type="molecule type" value="Genomic_DNA"/>
</dbReference>
<evidence type="ECO:0000313" key="4">
    <source>
        <dbReference type="EMBL" id="KAJ8932565.1"/>
    </source>
</evidence>
<accession>A0AAV8X208</accession>
<dbReference type="SUPFAM" id="SSF50978">
    <property type="entry name" value="WD40 repeat-like"/>
    <property type="match status" value="1"/>
</dbReference>
<keyword evidence="5" id="KW-1185">Reference proteome</keyword>
<dbReference type="InterPro" id="IPR011992">
    <property type="entry name" value="EF-hand-dom_pair"/>
</dbReference>
<dbReference type="InterPro" id="IPR051242">
    <property type="entry name" value="WD-EF-hand_domain"/>
</dbReference>
<evidence type="ECO:0000256" key="1">
    <source>
        <dbReference type="ARBA" id="ARBA00014901"/>
    </source>
</evidence>
<comment type="caution">
    <text evidence="4">The sequence shown here is derived from an EMBL/GenBank/DDBJ whole genome shotgun (WGS) entry which is preliminary data.</text>
</comment>
<reference evidence="4" key="1">
    <citation type="journal article" date="2023" name="Insect Mol. Biol.">
        <title>Genome sequencing provides insights into the evolution of gene families encoding plant cell wall-degrading enzymes in longhorned beetles.</title>
        <authorList>
            <person name="Shin N.R."/>
            <person name="Okamura Y."/>
            <person name="Kirsch R."/>
            <person name="Pauchet Y."/>
        </authorList>
    </citation>
    <scope>NUCLEOTIDE SEQUENCE</scope>
    <source>
        <strain evidence="4">AMC_N1</strain>
    </source>
</reference>
<dbReference type="Proteomes" id="UP001162162">
    <property type="component" value="Unassembled WGS sequence"/>
</dbReference>
<protein>
    <recommendedName>
        <fullName evidence="1">WD repeat-containing protein on Y chromosome</fullName>
    </recommendedName>
</protein>
<keyword evidence="3" id="KW-0677">Repeat</keyword>
<dbReference type="InterPro" id="IPR001680">
    <property type="entry name" value="WD40_rpt"/>
</dbReference>
<sequence length="416" mass="47532">MALTRSRRAREKDDPSQEVEFKDTNLPLHKLLDESELTKLHNAFNKEEGRRMNQATLLTALSKLANIEYRDTRFNDTFKKMNCACNGYVTWNELISYLIILFQQEEVSAEYKTLEAPIPLLPTIIKSHHRHPINRITFYPTVKPDRTTSWQSGSIMTCSNDGLINYWSLDMQLERTVQSTCPLLKVQPTWVTDMVVMPDVFVICTSSTERDLRFYDTSARKFELRVMVSSLPFAVTSMHYTFGKVMSRPSRLLLGDMGGNVKVISFTTEARGPFRSQPGIPLLHVRYERVVKGLVPNFQLMEIPRLHSDYVRQIYYYSTLRGIVSCAECQKAVVISDVADGTTSYTYKIDMGAWCFALEEVAHVIATGGPDCLVRIWNPFVPRTPICTFYGHHTGIVQLVFQDGESGCTAYRRTNA</sequence>
<evidence type="ECO:0000313" key="5">
    <source>
        <dbReference type="Proteomes" id="UP001162162"/>
    </source>
</evidence>
<dbReference type="InterPro" id="IPR015943">
    <property type="entry name" value="WD40/YVTN_repeat-like_dom_sf"/>
</dbReference>
<keyword evidence="2" id="KW-0853">WD repeat</keyword>
<dbReference type="SUPFAM" id="SSF47473">
    <property type="entry name" value="EF-hand"/>
    <property type="match status" value="1"/>
</dbReference>